<evidence type="ECO:0000313" key="1">
    <source>
        <dbReference type="EMBL" id="KAL3576664.1"/>
    </source>
</evidence>
<proteinExistence type="predicted"/>
<protein>
    <submittedName>
        <fullName evidence="1">Uncharacterized protein</fullName>
    </submittedName>
</protein>
<accession>A0ACC4BE15</accession>
<name>A0ACC4BE15_POPAL</name>
<sequence>MLGQRSCGAGANVSIGKDFRGILGTAQVTNSRIMSPGCAIIRSSGVFLYDRHGKSVRCCSEVNEKGPSEMFILA</sequence>
<keyword evidence="2" id="KW-1185">Reference proteome</keyword>
<evidence type="ECO:0000313" key="2">
    <source>
        <dbReference type="Proteomes" id="UP000309997"/>
    </source>
</evidence>
<reference evidence="1 2" key="1">
    <citation type="journal article" date="2024" name="Plant Biotechnol. J.">
        <title>Genome and CRISPR/Cas9 system of a widespread forest tree (Populus alba) in the world.</title>
        <authorList>
            <person name="Liu Y.J."/>
            <person name="Jiang P.F."/>
            <person name="Han X.M."/>
            <person name="Li X.Y."/>
            <person name="Wang H.M."/>
            <person name="Wang Y.J."/>
            <person name="Wang X.X."/>
            <person name="Zeng Q.Y."/>
        </authorList>
    </citation>
    <scope>NUCLEOTIDE SEQUENCE [LARGE SCALE GENOMIC DNA]</scope>
    <source>
        <strain evidence="2">cv. PAL-ZL1</strain>
    </source>
</reference>
<gene>
    <name evidence="1" type="ORF">D5086_021947</name>
</gene>
<organism evidence="1 2">
    <name type="scientific">Populus alba</name>
    <name type="common">White poplar</name>
    <dbReference type="NCBI Taxonomy" id="43335"/>
    <lineage>
        <taxon>Eukaryota</taxon>
        <taxon>Viridiplantae</taxon>
        <taxon>Streptophyta</taxon>
        <taxon>Embryophyta</taxon>
        <taxon>Tracheophyta</taxon>
        <taxon>Spermatophyta</taxon>
        <taxon>Magnoliopsida</taxon>
        <taxon>eudicotyledons</taxon>
        <taxon>Gunneridae</taxon>
        <taxon>Pentapetalae</taxon>
        <taxon>rosids</taxon>
        <taxon>fabids</taxon>
        <taxon>Malpighiales</taxon>
        <taxon>Salicaceae</taxon>
        <taxon>Saliceae</taxon>
        <taxon>Populus</taxon>
    </lineage>
</organism>
<dbReference type="Proteomes" id="UP000309997">
    <property type="component" value="Unassembled WGS sequence"/>
</dbReference>
<comment type="caution">
    <text evidence="1">The sequence shown here is derived from an EMBL/GenBank/DDBJ whole genome shotgun (WGS) entry which is preliminary data.</text>
</comment>
<dbReference type="EMBL" id="RCHU02000011">
    <property type="protein sequence ID" value="KAL3576664.1"/>
    <property type="molecule type" value="Genomic_DNA"/>
</dbReference>